<proteinExistence type="predicted"/>
<keyword evidence="3" id="KW-1185">Reference proteome</keyword>
<evidence type="ECO:0008006" key="4">
    <source>
        <dbReference type="Google" id="ProtNLM"/>
    </source>
</evidence>
<dbReference type="InterPro" id="IPR052740">
    <property type="entry name" value="CE4"/>
</dbReference>
<organism evidence="2 3">
    <name type="scientific">Cylicostephanus goldi</name>
    <name type="common">Nematode worm</name>
    <dbReference type="NCBI Taxonomy" id="71465"/>
    <lineage>
        <taxon>Eukaryota</taxon>
        <taxon>Metazoa</taxon>
        <taxon>Ecdysozoa</taxon>
        <taxon>Nematoda</taxon>
        <taxon>Chromadorea</taxon>
        <taxon>Rhabditida</taxon>
        <taxon>Rhabditina</taxon>
        <taxon>Rhabditomorpha</taxon>
        <taxon>Strongyloidea</taxon>
        <taxon>Strongylidae</taxon>
        <taxon>Cylicostephanus</taxon>
    </lineage>
</organism>
<feature type="region of interest" description="Disordered" evidence="1">
    <location>
        <begin position="1"/>
        <end position="52"/>
    </location>
</feature>
<dbReference type="Proteomes" id="UP000271889">
    <property type="component" value="Unassembled WGS sequence"/>
</dbReference>
<name>A0A3P6R4V0_CYLGO</name>
<dbReference type="AlphaFoldDB" id="A0A3P6R4V0"/>
<evidence type="ECO:0000313" key="2">
    <source>
        <dbReference type="EMBL" id="VDK57626.1"/>
    </source>
</evidence>
<dbReference type="PANTHER" id="PTHR45985">
    <property type="match status" value="1"/>
</dbReference>
<reference evidence="2 3" key="1">
    <citation type="submission" date="2018-11" db="EMBL/GenBank/DDBJ databases">
        <authorList>
            <consortium name="Pathogen Informatics"/>
        </authorList>
    </citation>
    <scope>NUCLEOTIDE SEQUENCE [LARGE SCALE GENOMIC DNA]</scope>
</reference>
<dbReference type="OrthoDB" id="504708at2759"/>
<evidence type="ECO:0000256" key="1">
    <source>
        <dbReference type="SAM" id="MobiDB-lite"/>
    </source>
</evidence>
<protein>
    <recommendedName>
        <fullName evidence="4">EB domain-containing protein</fullName>
    </recommendedName>
</protein>
<feature type="compositionally biased region" description="Low complexity" evidence="1">
    <location>
        <begin position="31"/>
        <end position="52"/>
    </location>
</feature>
<evidence type="ECO:0000313" key="3">
    <source>
        <dbReference type="Proteomes" id="UP000271889"/>
    </source>
</evidence>
<gene>
    <name evidence="2" type="ORF">CGOC_LOCUS4057</name>
</gene>
<dbReference type="EMBL" id="UYRV01010715">
    <property type="protein sequence ID" value="VDK57626.1"/>
    <property type="molecule type" value="Genomic_DNA"/>
</dbReference>
<dbReference type="PANTHER" id="PTHR45985:SF11">
    <property type="entry name" value="EGF-LIKE DOMAIN-CONTAINING PROTEIN"/>
    <property type="match status" value="1"/>
</dbReference>
<accession>A0A3P6R4V0</accession>
<sequence length="188" mass="19993">MVLKPGSVHATEFTHEHTHQPPSRIRLLPKSSSEAAAARTASATATHHATHASTPTLTNANLASELDECAAIGLYCRGNTVCRNLSCQCPDGYVLHNDGCVPPDEAGRRRVGAKSRHQGTPTYARPGQQCANGEICVGGSFCKEMTVCACPPEKPILQGDTCIAQQYKKIATPGESCDENTECTKEST</sequence>